<organism evidence="2 3">
    <name type="scientific">Entomobacter blattae</name>
    <dbReference type="NCBI Taxonomy" id="2762277"/>
    <lineage>
        <taxon>Bacteria</taxon>
        <taxon>Pseudomonadati</taxon>
        <taxon>Pseudomonadota</taxon>
        <taxon>Alphaproteobacteria</taxon>
        <taxon>Acetobacterales</taxon>
        <taxon>Acetobacteraceae</taxon>
        <taxon>Entomobacter</taxon>
    </lineage>
</organism>
<gene>
    <name evidence="2" type="ORF">JGUZn3_20420</name>
</gene>
<evidence type="ECO:0000313" key="3">
    <source>
        <dbReference type="Proteomes" id="UP000516349"/>
    </source>
</evidence>
<dbReference type="AlphaFoldDB" id="A0A7H1NTY7"/>
<proteinExistence type="predicted"/>
<feature type="domain" description="Phage neck terminator protein gp12-like" evidence="1">
    <location>
        <begin position="40"/>
        <end position="186"/>
    </location>
</feature>
<evidence type="ECO:0000259" key="1">
    <source>
        <dbReference type="Pfam" id="PF23961"/>
    </source>
</evidence>
<reference evidence="2 3" key="1">
    <citation type="submission" date="2020-08" db="EMBL/GenBank/DDBJ databases">
        <title>Complete genome sequence of Entomobacter blattae G55GP.</title>
        <authorList>
            <person name="Poehlein A."/>
            <person name="Guzman J."/>
            <person name="Daniel R."/>
            <person name="Vilcinskas A."/>
        </authorList>
    </citation>
    <scope>NUCLEOTIDE SEQUENCE [LARGE SCALE GENOMIC DNA]</scope>
    <source>
        <strain evidence="2 3">G55GP</strain>
    </source>
</reference>
<sequence>MTRSADPPHEPMPEDFGFRAQSGQQNAEYGQYLNRLGQCIVAGITGLPLRYVRPLWLPRPGRQPALTTNWCGVGYGLVENELNPVRLHMSCKPYETVARHEILRFSTVFYGSDAMGNASKLRDELVADVNLLALKRMGFTYRDSSPVTPAPDLVNQVWVERADFSFTVRRHTRRAYTQDDYKGAKIALFSQTISLQECASERTDYGSSSPQRCGKCHGSI</sequence>
<dbReference type="KEGG" id="ebla:JGUZn3_20420"/>
<accession>A0A7H1NTY7</accession>
<protein>
    <recommendedName>
        <fullName evidence="1">Phage neck terminator protein gp12-like domain-containing protein</fullName>
    </recommendedName>
</protein>
<keyword evidence="3" id="KW-1185">Reference proteome</keyword>
<name>A0A7H1NTY7_9PROT</name>
<dbReference type="InterPro" id="IPR057087">
    <property type="entry name" value="Gp12-like"/>
</dbReference>
<evidence type="ECO:0000313" key="2">
    <source>
        <dbReference type="EMBL" id="QNT79247.1"/>
    </source>
</evidence>
<dbReference type="EMBL" id="CP060244">
    <property type="protein sequence ID" value="QNT79247.1"/>
    <property type="molecule type" value="Genomic_DNA"/>
</dbReference>
<dbReference type="Proteomes" id="UP000516349">
    <property type="component" value="Chromosome"/>
</dbReference>
<dbReference type="Pfam" id="PF23961">
    <property type="entry name" value="Phage_tail_terminator_9"/>
    <property type="match status" value="1"/>
</dbReference>
<dbReference type="RefSeq" id="WP_203413429.1">
    <property type="nucleotide sequence ID" value="NZ_CP060244.1"/>
</dbReference>